<evidence type="ECO:0000313" key="7">
    <source>
        <dbReference type="EMBL" id="KAL2515166.1"/>
    </source>
</evidence>
<feature type="domain" description="D-isomer specific 2-hydroxyacid dehydrogenase catalytic" evidence="5">
    <location>
        <begin position="67"/>
        <end position="345"/>
    </location>
</feature>
<evidence type="ECO:0000313" key="8">
    <source>
        <dbReference type="Proteomes" id="UP001604277"/>
    </source>
</evidence>
<keyword evidence="3" id="KW-0520">NAD</keyword>
<dbReference type="GO" id="GO:0016616">
    <property type="term" value="F:oxidoreductase activity, acting on the CH-OH group of donors, NAD or NADP as acceptor"/>
    <property type="evidence" value="ECO:0007669"/>
    <property type="project" value="UniProtKB-ARBA"/>
</dbReference>
<protein>
    <submittedName>
        <fullName evidence="7">D-isomer specific 2-hydroxyacid dehydrogenase family protein</fullName>
    </submittedName>
</protein>
<dbReference type="InterPro" id="IPR006140">
    <property type="entry name" value="D-isomer_DH_NAD-bd"/>
</dbReference>
<dbReference type="PANTHER" id="PTHR10996">
    <property type="entry name" value="2-HYDROXYACID DEHYDROGENASE-RELATED"/>
    <property type="match status" value="1"/>
</dbReference>
<organism evidence="7 8">
    <name type="scientific">Forsythia ovata</name>
    <dbReference type="NCBI Taxonomy" id="205694"/>
    <lineage>
        <taxon>Eukaryota</taxon>
        <taxon>Viridiplantae</taxon>
        <taxon>Streptophyta</taxon>
        <taxon>Embryophyta</taxon>
        <taxon>Tracheophyta</taxon>
        <taxon>Spermatophyta</taxon>
        <taxon>Magnoliopsida</taxon>
        <taxon>eudicotyledons</taxon>
        <taxon>Gunneridae</taxon>
        <taxon>Pentapetalae</taxon>
        <taxon>asterids</taxon>
        <taxon>lamiids</taxon>
        <taxon>Lamiales</taxon>
        <taxon>Oleaceae</taxon>
        <taxon>Forsythieae</taxon>
        <taxon>Forsythia</taxon>
    </lineage>
</organism>
<accession>A0ABD1TQY3</accession>
<dbReference type="PROSITE" id="PS00065">
    <property type="entry name" value="D_2_HYDROXYACID_DH_1"/>
    <property type="match status" value="1"/>
</dbReference>
<evidence type="ECO:0000256" key="1">
    <source>
        <dbReference type="ARBA" id="ARBA00022857"/>
    </source>
</evidence>
<evidence type="ECO:0000259" key="6">
    <source>
        <dbReference type="Pfam" id="PF02826"/>
    </source>
</evidence>
<evidence type="ECO:0000256" key="3">
    <source>
        <dbReference type="ARBA" id="ARBA00023027"/>
    </source>
</evidence>
<dbReference type="Proteomes" id="UP001604277">
    <property type="component" value="Unassembled WGS sequence"/>
</dbReference>
<dbReference type="InterPro" id="IPR029752">
    <property type="entry name" value="D-isomer_DH_CS1"/>
</dbReference>
<dbReference type="FunFam" id="3.40.50.720:FF:000213">
    <property type="entry name" value="Putative 2-hydroxyacid dehydrogenase"/>
    <property type="match status" value="1"/>
</dbReference>
<dbReference type="CDD" id="cd12156">
    <property type="entry name" value="HPPR"/>
    <property type="match status" value="1"/>
</dbReference>
<dbReference type="InterPro" id="IPR036291">
    <property type="entry name" value="NAD(P)-bd_dom_sf"/>
</dbReference>
<keyword evidence="2 4" id="KW-0560">Oxidoreductase</keyword>
<dbReference type="Pfam" id="PF02826">
    <property type="entry name" value="2-Hacid_dh_C"/>
    <property type="match status" value="1"/>
</dbReference>
<keyword evidence="8" id="KW-1185">Reference proteome</keyword>
<reference evidence="8" key="1">
    <citation type="submission" date="2024-07" db="EMBL/GenBank/DDBJ databases">
        <title>Two chromosome-level genome assemblies of Korean endemic species Abeliophyllum distichum and Forsythia ovata (Oleaceae).</title>
        <authorList>
            <person name="Jang H."/>
        </authorList>
    </citation>
    <scope>NUCLEOTIDE SEQUENCE [LARGE SCALE GENOMIC DNA]</scope>
</reference>
<name>A0ABD1TQY3_9LAMI</name>
<dbReference type="PANTHER" id="PTHR10996:SF270">
    <property type="entry name" value="GLYOXYLATE_HYDROXYPYRUVATE REDUCTASE HPR3-LIKE"/>
    <property type="match status" value="1"/>
</dbReference>
<dbReference type="SUPFAM" id="SSF51735">
    <property type="entry name" value="NAD(P)-binding Rossmann-fold domains"/>
    <property type="match status" value="1"/>
</dbReference>
<evidence type="ECO:0000259" key="5">
    <source>
        <dbReference type="Pfam" id="PF00389"/>
    </source>
</evidence>
<feature type="domain" description="D-isomer specific 2-hydroxyacid dehydrogenase NAD-binding" evidence="6">
    <location>
        <begin position="143"/>
        <end position="316"/>
    </location>
</feature>
<dbReference type="Pfam" id="PF00389">
    <property type="entry name" value="2-Hacid_dh"/>
    <property type="match status" value="1"/>
</dbReference>
<dbReference type="EMBL" id="JBFOLJ010000008">
    <property type="protein sequence ID" value="KAL2515166.1"/>
    <property type="molecule type" value="Genomic_DNA"/>
</dbReference>
<gene>
    <name evidence="7" type="ORF">Fot_29137</name>
</gene>
<sequence length="372" mass="41335">MVVPKRRLSFQNADSRSKTTTIFPKHETPEVQQLPEIIVLGPPVVFETYEKEFCSKFRILRPWESTLPLSEFLLAHAQNTNAALCSGYFLLSTAVLRHLPSLRLVVTTSAGVDHIDLSECRRRQISVANASTLFSADVADLAVGLLLNVMRQISAANRLVKNGLWRKTGDYPFGSKLGGKKVGIVGLGSIGLEVARRLEAFGCIISYHSREKKSFVLYPFYRDILELAAISDVLVICCALTKQTRHLIDREVLLALGKKGFIVNIARGPIIDENELVLCLQQGLIAGAGLEVFENEPHVPEALFSLNNVVLSPHSAAFTMESLWDSYEITSGNLEAFFSNKPLLSPAMEYKRQNRRKSNNNVHKCPAIEEVT</sequence>
<dbReference type="SUPFAM" id="SSF52283">
    <property type="entry name" value="Formate/glycerate dehydrogenase catalytic domain-like"/>
    <property type="match status" value="1"/>
</dbReference>
<comment type="caution">
    <text evidence="7">The sequence shown here is derived from an EMBL/GenBank/DDBJ whole genome shotgun (WGS) entry which is preliminary data.</text>
</comment>
<comment type="similarity">
    <text evidence="4">Belongs to the D-isomer specific 2-hydroxyacid dehydrogenase family.</text>
</comment>
<dbReference type="InterPro" id="IPR050223">
    <property type="entry name" value="D-isomer_2-hydroxyacid_DH"/>
</dbReference>
<proteinExistence type="inferred from homology"/>
<dbReference type="Gene3D" id="3.40.50.720">
    <property type="entry name" value="NAD(P)-binding Rossmann-like Domain"/>
    <property type="match status" value="2"/>
</dbReference>
<keyword evidence="1" id="KW-0521">NADP</keyword>
<dbReference type="InterPro" id="IPR006139">
    <property type="entry name" value="D-isomer_2_OHA_DH_cat_dom"/>
</dbReference>
<dbReference type="AlphaFoldDB" id="A0ABD1TQY3"/>
<evidence type="ECO:0000256" key="4">
    <source>
        <dbReference type="RuleBase" id="RU003719"/>
    </source>
</evidence>
<evidence type="ECO:0000256" key="2">
    <source>
        <dbReference type="ARBA" id="ARBA00023002"/>
    </source>
</evidence>